<evidence type="ECO:0000313" key="4">
    <source>
        <dbReference type="Proteomes" id="UP000823736"/>
    </source>
</evidence>
<dbReference type="CDD" id="cd01285">
    <property type="entry name" value="nucleoside_deaminase"/>
    <property type="match status" value="1"/>
</dbReference>
<dbReference type="PANTHER" id="PTHR11079">
    <property type="entry name" value="CYTOSINE DEAMINASE FAMILY MEMBER"/>
    <property type="match status" value="1"/>
</dbReference>
<name>A0A8T4GT67_9EURY</name>
<dbReference type="RefSeq" id="WP_209490228.1">
    <property type="nucleotide sequence ID" value="NZ_JAGGLC010000001.1"/>
</dbReference>
<proteinExistence type="predicted"/>
<dbReference type="OrthoDB" id="7284at2157"/>
<feature type="compositionally biased region" description="Basic and acidic residues" evidence="1">
    <location>
        <begin position="66"/>
        <end position="83"/>
    </location>
</feature>
<accession>A0A8T4GT67</accession>
<evidence type="ECO:0000313" key="3">
    <source>
        <dbReference type="EMBL" id="MBP1986079.1"/>
    </source>
</evidence>
<protein>
    <submittedName>
        <fullName evidence="3">tRNA(Arg) A34 adenosine deaminase TadA</fullName>
    </submittedName>
</protein>
<feature type="region of interest" description="Disordered" evidence="1">
    <location>
        <begin position="66"/>
        <end position="89"/>
    </location>
</feature>
<dbReference type="SUPFAM" id="SSF53927">
    <property type="entry name" value="Cytidine deaminase-like"/>
    <property type="match status" value="1"/>
</dbReference>
<keyword evidence="4" id="KW-1185">Reference proteome</keyword>
<dbReference type="Gene3D" id="3.40.140.10">
    <property type="entry name" value="Cytidine Deaminase, domain 2"/>
    <property type="match status" value="1"/>
</dbReference>
<dbReference type="Proteomes" id="UP000823736">
    <property type="component" value="Unassembled WGS sequence"/>
</dbReference>
<dbReference type="AlphaFoldDB" id="A0A8T4GT67"/>
<organism evidence="3 4">
    <name type="scientific">Halolamina salifodinae</name>
    <dbReference type="NCBI Taxonomy" id="1202767"/>
    <lineage>
        <taxon>Archaea</taxon>
        <taxon>Methanobacteriati</taxon>
        <taxon>Methanobacteriota</taxon>
        <taxon>Stenosarchaea group</taxon>
        <taxon>Halobacteria</taxon>
        <taxon>Halobacteriales</taxon>
        <taxon>Haloferacaceae</taxon>
    </lineage>
</organism>
<sequence length="169" mass="18243">MDLDAFDHESHMAEAIDCAREAAARGDEPYGSVLVRDDEVVMRAGNRINTENDLREHPELTLAKRAAAERDAAAEDERPRLAAESEALGDPGELVMYTSTEPCPMCSGGIDIAGLRAVVYSVSGERAAELRGGSPLLPSTEVFDAGGGDVEVIPDVLREEGEKLHEEHW</sequence>
<dbReference type="GO" id="GO:0003824">
    <property type="term" value="F:catalytic activity"/>
    <property type="evidence" value="ECO:0007669"/>
    <property type="project" value="InterPro"/>
</dbReference>
<reference evidence="3" key="1">
    <citation type="submission" date="2021-03" db="EMBL/GenBank/DDBJ databases">
        <title>Genomic Encyclopedia of Type Strains, Phase IV (KMG-IV): sequencing the most valuable type-strain genomes for metagenomic binning, comparative biology and taxonomic classification.</title>
        <authorList>
            <person name="Goeker M."/>
        </authorList>
    </citation>
    <scope>NUCLEOTIDE SEQUENCE</scope>
    <source>
        <strain evidence="3">DSM 26232</strain>
    </source>
</reference>
<feature type="domain" description="CMP/dCMP-type deaminase" evidence="2">
    <location>
        <begin position="6"/>
        <end position="136"/>
    </location>
</feature>
<dbReference type="EMBL" id="JAGGLC010000001">
    <property type="protein sequence ID" value="MBP1986079.1"/>
    <property type="molecule type" value="Genomic_DNA"/>
</dbReference>
<dbReference type="InterPro" id="IPR002125">
    <property type="entry name" value="CMP_dCMP_dom"/>
</dbReference>
<comment type="caution">
    <text evidence="3">The sequence shown here is derived from an EMBL/GenBank/DDBJ whole genome shotgun (WGS) entry which is preliminary data.</text>
</comment>
<evidence type="ECO:0000256" key="1">
    <source>
        <dbReference type="SAM" id="MobiDB-lite"/>
    </source>
</evidence>
<dbReference type="Pfam" id="PF00383">
    <property type="entry name" value="dCMP_cyt_deam_1"/>
    <property type="match status" value="1"/>
</dbReference>
<dbReference type="PANTHER" id="PTHR11079:SF179">
    <property type="entry name" value="TRNA(ADENINE(34)) DEAMINASE, CHLOROPLASTIC"/>
    <property type="match status" value="1"/>
</dbReference>
<dbReference type="InterPro" id="IPR016193">
    <property type="entry name" value="Cytidine_deaminase-like"/>
</dbReference>
<evidence type="ECO:0000259" key="2">
    <source>
        <dbReference type="PROSITE" id="PS51747"/>
    </source>
</evidence>
<gene>
    <name evidence="3" type="ORF">J2753_000552</name>
</gene>
<dbReference type="PROSITE" id="PS51747">
    <property type="entry name" value="CYT_DCMP_DEAMINASES_2"/>
    <property type="match status" value="1"/>
</dbReference>